<dbReference type="GO" id="GO:0018104">
    <property type="term" value="P:peptidoglycan-protein cross-linking"/>
    <property type="evidence" value="ECO:0007669"/>
    <property type="project" value="TreeGrafter"/>
</dbReference>
<dbReference type="Pfam" id="PF03734">
    <property type="entry name" value="YkuD"/>
    <property type="match status" value="1"/>
</dbReference>
<gene>
    <name evidence="10" type="ORF">DW028_04575</name>
</gene>
<evidence type="ECO:0000256" key="3">
    <source>
        <dbReference type="ARBA" id="ARBA00022960"/>
    </source>
</evidence>
<comment type="pathway">
    <text evidence="1 6">Cell wall biogenesis; peptidoglycan biosynthesis.</text>
</comment>
<keyword evidence="2" id="KW-0808">Transferase</keyword>
<evidence type="ECO:0000256" key="4">
    <source>
        <dbReference type="ARBA" id="ARBA00022984"/>
    </source>
</evidence>
<dbReference type="Pfam" id="PF12229">
    <property type="entry name" value="PG_binding_4"/>
    <property type="match status" value="1"/>
</dbReference>
<comment type="caution">
    <text evidence="10">The sequence shown here is derived from an EMBL/GenBank/DDBJ whole genome shotgun (WGS) entry which is preliminary data.</text>
</comment>
<feature type="region of interest" description="Disordered" evidence="7">
    <location>
        <begin position="132"/>
        <end position="158"/>
    </location>
</feature>
<dbReference type="InterPro" id="IPR050979">
    <property type="entry name" value="LD-transpeptidase"/>
</dbReference>
<reference evidence="10 11" key="1">
    <citation type="submission" date="2018-08" db="EMBL/GenBank/DDBJ databases">
        <title>A genome reference for cultivated species of the human gut microbiota.</title>
        <authorList>
            <person name="Zou Y."/>
            <person name="Xue W."/>
            <person name="Luo G."/>
        </authorList>
    </citation>
    <scope>NUCLEOTIDE SEQUENCE [LARGE SCALE GENOMIC DNA]</scope>
    <source>
        <strain evidence="10 11">AF38-24</strain>
    </source>
</reference>
<dbReference type="GO" id="GO:0016740">
    <property type="term" value="F:transferase activity"/>
    <property type="evidence" value="ECO:0007669"/>
    <property type="project" value="UniProtKB-KW"/>
</dbReference>
<sequence length="713" mass="76434">MKKKSIKLLVVLACVLMALGMAGCGKKAYKTFPEKYKLASVDVGGMTADEAKKAIKTAVGKYKISVKLDDASFDMTAEDLGLKYNDKADLQELINAANKDKEPEKQVKLFKMDKSDELETALVDSYITAKTQSQSDATAQSDTDTDANDDEQKKAATDTQTFDIRSIVPYRATIAYNADAGQFEGVDGVSGDAPVYDNATTNLTSAVKELKDKVELTSATGYVDGEKAADSDLVKKALREANAYLDVTVTCNFTPATGEAATETVGKNQIAQWLIVGNDGLSVSLDGENMATYCTELAKKHDVSKKKTGQFKTTGGSVINVPVTSSGQTVDGNKLYEAIAEAINNKKSATVEAVYSEAKEEETGEYVTYGGNYCEVDLTNQMVYVYKNGELVVSSQCVTGCISKGHGTPTGVYSIFSRDKDRYLRGDGYKSWVNFFIPFNGGIGFHDASWRSTFGGNIYLYSGSHGCINMPYSAAKKLYENVTLDEKVIVYGGVDKVAGKAQSLGGADSYNVTEGDGAFNLGVTAEDNAKLTYSSDNEGVVRVDENGNVTIAGVGTATITVKSESTTSYKAGSKTITITVNAKPQPELQQPTVQQQPEQNSQQQVPKPVTKKNANVSVGKSEIMLNVNETSNIDIKTISDTVVTIETSGGDAAVASLGIDGSIVAKKAGQVKYKIYCKATSNYNESNIVYITINVKETSELQQPETSEINNAE</sequence>
<keyword evidence="4 6" id="KW-0573">Peptidoglycan synthesis</keyword>
<accession>A0A415K0S1</accession>
<feature type="compositionally biased region" description="Low complexity" evidence="7">
    <location>
        <begin position="587"/>
        <end position="606"/>
    </location>
</feature>
<dbReference type="GO" id="GO:0071555">
    <property type="term" value="P:cell wall organization"/>
    <property type="evidence" value="ECO:0007669"/>
    <property type="project" value="UniProtKB-UniRule"/>
</dbReference>
<dbReference type="SUPFAM" id="SSF49373">
    <property type="entry name" value="Invasin/intimin cell-adhesion fragments"/>
    <property type="match status" value="1"/>
</dbReference>
<protein>
    <submittedName>
        <fullName evidence="10">Murein L,D-transpeptidase</fullName>
    </submittedName>
</protein>
<feature type="signal peptide" evidence="8">
    <location>
        <begin position="1"/>
        <end position="22"/>
    </location>
</feature>
<dbReference type="InterPro" id="IPR005490">
    <property type="entry name" value="LD_TPept_cat_dom"/>
</dbReference>
<dbReference type="Gene3D" id="3.10.20.800">
    <property type="match status" value="1"/>
</dbReference>
<evidence type="ECO:0000256" key="5">
    <source>
        <dbReference type="ARBA" id="ARBA00023316"/>
    </source>
</evidence>
<dbReference type="EMBL" id="QRON01000002">
    <property type="protein sequence ID" value="RHL29899.1"/>
    <property type="molecule type" value="Genomic_DNA"/>
</dbReference>
<feature type="active site" description="Proton donor/acceptor" evidence="6">
    <location>
        <position position="446"/>
    </location>
</feature>
<dbReference type="GO" id="GO:0005576">
    <property type="term" value="C:extracellular region"/>
    <property type="evidence" value="ECO:0007669"/>
    <property type="project" value="TreeGrafter"/>
</dbReference>
<evidence type="ECO:0000256" key="1">
    <source>
        <dbReference type="ARBA" id="ARBA00004752"/>
    </source>
</evidence>
<evidence type="ECO:0000313" key="10">
    <source>
        <dbReference type="EMBL" id="RHL29899.1"/>
    </source>
</evidence>
<feature type="region of interest" description="Disordered" evidence="7">
    <location>
        <begin position="587"/>
        <end position="613"/>
    </location>
</feature>
<dbReference type="GO" id="GO:0008360">
    <property type="term" value="P:regulation of cell shape"/>
    <property type="evidence" value="ECO:0007669"/>
    <property type="project" value="UniProtKB-UniRule"/>
</dbReference>
<keyword evidence="3 6" id="KW-0133">Cell shape</keyword>
<evidence type="ECO:0000256" key="7">
    <source>
        <dbReference type="SAM" id="MobiDB-lite"/>
    </source>
</evidence>
<dbReference type="SUPFAM" id="SSF143985">
    <property type="entry name" value="L,D-transpeptidase pre-catalytic domain-like"/>
    <property type="match status" value="1"/>
</dbReference>
<dbReference type="InterPro" id="IPR038054">
    <property type="entry name" value="LD_TPept-like_central_sf"/>
</dbReference>
<keyword evidence="8" id="KW-0732">Signal</keyword>
<dbReference type="Gene3D" id="2.60.40.1080">
    <property type="match status" value="1"/>
</dbReference>
<dbReference type="SUPFAM" id="SSF141523">
    <property type="entry name" value="L,D-transpeptidase catalytic domain-like"/>
    <property type="match status" value="1"/>
</dbReference>
<evidence type="ECO:0000256" key="8">
    <source>
        <dbReference type="SAM" id="SignalP"/>
    </source>
</evidence>
<proteinExistence type="predicted"/>
<dbReference type="InterPro" id="IPR022029">
    <property type="entry name" value="YoaR-like_PG-bd"/>
</dbReference>
<dbReference type="GO" id="GO:0071972">
    <property type="term" value="F:peptidoglycan L,D-transpeptidase activity"/>
    <property type="evidence" value="ECO:0007669"/>
    <property type="project" value="TreeGrafter"/>
</dbReference>
<dbReference type="PROSITE" id="PS52029">
    <property type="entry name" value="LD_TPASE"/>
    <property type="match status" value="1"/>
</dbReference>
<name>A0A415K0S1_9FIRM</name>
<dbReference type="UniPathway" id="UPA00219"/>
<dbReference type="Gene3D" id="2.40.440.10">
    <property type="entry name" value="L,D-transpeptidase catalytic domain-like"/>
    <property type="match status" value="1"/>
</dbReference>
<keyword evidence="5 6" id="KW-0961">Cell wall biogenesis/degradation</keyword>
<dbReference type="PANTHER" id="PTHR30582:SF33">
    <property type="entry name" value="EXPORTED PROTEIN"/>
    <property type="match status" value="1"/>
</dbReference>
<feature type="domain" description="L,D-TPase catalytic" evidence="9">
    <location>
        <begin position="372"/>
        <end position="491"/>
    </location>
</feature>
<dbReference type="InterPro" id="IPR008964">
    <property type="entry name" value="Invasin/intimin_cell_adhesion"/>
</dbReference>
<evidence type="ECO:0000313" key="11">
    <source>
        <dbReference type="Proteomes" id="UP000283297"/>
    </source>
</evidence>
<feature type="compositionally biased region" description="Low complexity" evidence="7">
    <location>
        <begin position="132"/>
        <end position="142"/>
    </location>
</feature>
<feature type="active site" description="Nucleophile" evidence="6">
    <location>
        <position position="467"/>
    </location>
</feature>
<evidence type="ECO:0000259" key="9">
    <source>
        <dbReference type="PROSITE" id="PS52029"/>
    </source>
</evidence>
<dbReference type="InterPro" id="IPR038063">
    <property type="entry name" value="Transpep_catalytic_dom"/>
</dbReference>
<evidence type="ECO:0000256" key="2">
    <source>
        <dbReference type="ARBA" id="ARBA00022679"/>
    </source>
</evidence>
<dbReference type="PANTHER" id="PTHR30582">
    <property type="entry name" value="L,D-TRANSPEPTIDASE"/>
    <property type="match status" value="1"/>
</dbReference>
<evidence type="ECO:0000256" key="6">
    <source>
        <dbReference type="PROSITE-ProRule" id="PRU01373"/>
    </source>
</evidence>
<dbReference type="RefSeq" id="WP_118369550.1">
    <property type="nucleotide sequence ID" value="NZ_QRON01000002.1"/>
</dbReference>
<dbReference type="AlphaFoldDB" id="A0A415K0S1"/>
<dbReference type="CDD" id="cd16913">
    <property type="entry name" value="YkuD_like"/>
    <property type="match status" value="1"/>
</dbReference>
<dbReference type="PROSITE" id="PS51257">
    <property type="entry name" value="PROKAR_LIPOPROTEIN"/>
    <property type="match status" value="1"/>
</dbReference>
<feature type="chain" id="PRO_5038721283" evidence="8">
    <location>
        <begin position="23"/>
        <end position="713"/>
    </location>
</feature>
<dbReference type="Proteomes" id="UP000283297">
    <property type="component" value="Unassembled WGS sequence"/>
</dbReference>
<organism evidence="10 11">
    <name type="scientific">Agathobacter rectalis</name>
    <dbReference type="NCBI Taxonomy" id="39491"/>
    <lineage>
        <taxon>Bacteria</taxon>
        <taxon>Bacillati</taxon>
        <taxon>Bacillota</taxon>
        <taxon>Clostridia</taxon>
        <taxon>Lachnospirales</taxon>
        <taxon>Lachnospiraceae</taxon>
        <taxon>Agathobacter</taxon>
    </lineage>
</organism>